<evidence type="ECO:0000256" key="2">
    <source>
        <dbReference type="ARBA" id="ARBA00023235"/>
    </source>
</evidence>
<comment type="similarity">
    <text evidence="1">Belongs to the aspartate/glutamate racemases family.</text>
</comment>
<dbReference type="InterPro" id="IPR033134">
    <property type="entry name" value="Asp/Glu_racemase_AS_2"/>
</dbReference>
<dbReference type="PANTHER" id="PTHR21198">
    <property type="entry name" value="GLUTAMATE RACEMASE"/>
    <property type="match status" value="1"/>
</dbReference>
<reference evidence="3 4" key="1">
    <citation type="submission" date="2023-07" db="EMBL/GenBank/DDBJ databases">
        <authorList>
            <person name="Lian W.-H."/>
        </authorList>
    </citation>
    <scope>NUCLEOTIDE SEQUENCE [LARGE SCALE GENOMIC DNA]</scope>
    <source>
        <strain evidence="3 4">SYSU DXS3180</strain>
    </source>
</reference>
<name>A0ABV3Z8X7_9BACT</name>
<dbReference type="InterPro" id="IPR004380">
    <property type="entry name" value="Asp_race"/>
</dbReference>
<dbReference type="InterPro" id="IPR001920">
    <property type="entry name" value="Asp/Glu_race"/>
</dbReference>
<keyword evidence="2" id="KW-0413">Isomerase</keyword>
<proteinExistence type="inferred from homology"/>
<dbReference type="PROSITE" id="PS00924">
    <property type="entry name" value="ASP_GLU_RACEMASE_2"/>
    <property type="match status" value="1"/>
</dbReference>
<comment type="caution">
    <text evidence="3">The sequence shown here is derived from an EMBL/GenBank/DDBJ whole genome shotgun (WGS) entry which is preliminary data.</text>
</comment>
<dbReference type="EMBL" id="JAULBC010000001">
    <property type="protein sequence ID" value="MEX6686321.1"/>
    <property type="molecule type" value="Genomic_DNA"/>
</dbReference>
<evidence type="ECO:0000256" key="1">
    <source>
        <dbReference type="ARBA" id="ARBA00007847"/>
    </source>
</evidence>
<evidence type="ECO:0000313" key="3">
    <source>
        <dbReference type="EMBL" id="MEX6686321.1"/>
    </source>
</evidence>
<evidence type="ECO:0000313" key="4">
    <source>
        <dbReference type="Proteomes" id="UP001560573"/>
    </source>
</evidence>
<organism evidence="3 4">
    <name type="scientific">Danxiaibacter flavus</name>
    <dbReference type="NCBI Taxonomy" id="3049108"/>
    <lineage>
        <taxon>Bacteria</taxon>
        <taxon>Pseudomonadati</taxon>
        <taxon>Bacteroidota</taxon>
        <taxon>Chitinophagia</taxon>
        <taxon>Chitinophagales</taxon>
        <taxon>Chitinophagaceae</taxon>
        <taxon>Danxiaibacter</taxon>
    </lineage>
</organism>
<dbReference type="SUPFAM" id="SSF53681">
    <property type="entry name" value="Aspartate/glutamate racemase"/>
    <property type="match status" value="2"/>
</dbReference>
<dbReference type="Gene3D" id="3.40.50.1860">
    <property type="match status" value="2"/>
</dbReference>
<keyword evidence="4" id="KW-1185">Reference proteome</keyword>
<dbReference type="Proteomes" id="UP001560573">
    <property type="component" value="Unassembled WGS sequence"/>
</dbReference>
<dbReference type="RefSeq" id="WP_369327714.1">
    <property type="nucleotide sequence ID" value="NZ_JAULBC010000001.1"/>
</dbReference>
<dbReference type="PANTHER" id="PTHR21198:SF7">
    <property type="entry name" value="ASPARTATE-GLUTAMATE RACEMASE FAMILY"/>
    <property type="match status" value="1"/>
</dbReference>
<protein>
    <submittedName>
        <fullName evidence="3">Aspartate/glutamate racemase family protein</fullName>
    </submittedName>
</protein>
<gene>
    <name evidence="3" type="ORF">QTN47_02380</name>
</gene>
<accession>A0ABV3Z8X7</accession>
<dbReference type="NCBIfam" id="TIGR00035">
    <property type="entry name" value="asp_race"/>
    <property type="match status" value="1"/>
</dbReference>
<dbReference type="InterPro" id="IPR015942">
    <property type="entry name" value="Asp/Glu/hydantoin_racemase"/>
</dbReference>
<sequence length="231" mass="25742">MKIIGLIGGISWISTVEYYKLINEGINQELGGLNFSNCIIYSFNYADIKRNNDKNDWESTLNMLSSAALHLQNSGADCILLCANTMHMIADALQERIDVPLIHIADETAKVIEQCGLKRVILLGTKFTMENSFFKDRLLQKGIEAIVPNDEDRAFIHYTIFEELGRGLQKEETKEKYLSVINEMIGKGAEGVILGCTEIPLLIKKEDVDVPVFDTTAIHADAAVRFSLGKG</sequence>
<dbReference type="Pfam" id="PF01177">
    <property type="entry name" value="Asp_Glu_race"/>
    <property type="match status" value="1"/>
</dbReference>